<dbReference type="PANTHER" id="PTHR10492:SF57">
    <property type="entry name" value="ATP-DEPENDENT DNA HELICASE"/>
    <property type="match status" value="1"/>
</dbReference>
<dbReference type="AlphaFoldDB" id="A0ABD2WQN9"/>
<reference evidence="2 3" key="1">
    <citation type="journal article" date="2024" name="bioRxiv">
        <title>A reference genome for Trichogramma kaykai: A tiny desert-dwelling parasitoid wasp with competing sex-ratio distorters.</title>
        <authorList>
            <person name="Culotta J."/>
            <person name="Lindsey A.R."/>
        </authorList>
    </citation>
    <scope>NUCLEOTIDE SEQUENCE [LARGE SCALE GENOMIC DNA]</scope>
    <source>
        <strain evidence="2 3">KSX58</strain>
    </source>
</reference>
<protein>
    <recommendedName>
        <fullName evidence="1">Helitron helicase-like domain-containing protein</fullName>
    </recommendedName>
</protein>
<accession>A0ABD2WQN9</accession>
<dbReference type="Pfam" id="PF14214">
    <property type="entry name" value="Helitron_like_N"/>
    <property type="match status" value="1"/>
</dbReference>
<sequence>MHKVVQINKIPDYRLYFLRKTDKDKHRYNKPLTSECGAIIVSKSGIPEDFDLCVYPINPPPEQKTQEKKGRLTQQYFLHAYILVESNRMNWFRAKQSELRVECYQGLLDHINASAANKTSNLKLGDLFILPSTYIGGPRYMQQHYQDAMAIMRAVKRPDLFITMTCNPKWEELTELLKDYPPGTQPNDIPNLTVRLFWTKFNELLFDITENYIFGVTLAYVYTIEFQKRGLPHAHLIVTLRPDNDLRNIEKLDSYISAEIPSKSHDLELYQCVTKLMLHAPHHNKSPCKNKNEKICKKNFPKPFRNSTTFQKNGYPLYRRRDNSNEENFQFNKIIKKIVPVDNSMVVPYNSFVLKKYKCHINIEYCASINSIKYIFNYIHKGGDRASCKIQRKDKSEVIDEIKNFIDGRYLSPMEAAWRLQEYPICGRSHKVVNLAVHLDNQQNCFFDPLSINYKMKKSLYKYDTTLTAWFELNKINQNAKKIKYVNIPEHYKFDVDTKSWTKSIRKQKYTAIGRLNLVSPKDSERFHLKLILNRKKGASSFEELRSHKKIQYKTYKEAAIAMHLVKHDLHILNIFKEAVTIMLPRQLRKFLALYLLSENIDGLFIWNKYFEYFSEDFKTNKLNQSLHEMNKLFS</sequence>
<evidence type="ECO:0000313" key="3">
    <source>
        <dbReference type="Proteomes" id="UP001627154"/>
    </source>
</evidence>
<feature type="domain" description="Helitron helicase-like" evidence="1">
    <location>
        <begin position="70"/>
        <end position="238"/>
    </location>
</feature>
<proteinExistence type="predicted"/>
<dbReference type="PANTHER" id="PTHR10492">
    <property type="match status" value="1"/>
</dbReference>
<dbReference type="EMBL" id="JBJJXI010000084">
    <property type="protein sequence ID" value="KAL3395278.1"/>
    <property type="molecule type" value="Genomic_DNA"/>
</dbReference>
<comment type="caution">
    <text evidence="2">The sequence shown here is derived from an EMBL/GenBank/DDBJ whole genome shotgun (WGS) entry which is preliminary data.</text>
</comment>
<keyword evidence="3" id="KW-1185">Reference proteome</keyword>
<evidence type="ECO:0000259" key="1">
    <source>
        <dbReference type="Pfam" id="PF14214"/>
    </source>
</evidence>
<name>A0ABD2WQN9_9HYME</name>
<evidence type="ECO:0000313" key="2">
    <source>
        <dbReference type="EMBL" id="KAL3395278.1"/>
    </source>
</evidence>
<organism evidence="2 3">
    <name type="scientific">Trichogramma kaykai</name>
    <dbReference type="NCBI Taxonomy" id="54128"/>
    <lineage>
        <taxon>Eukaryota</taxon>
        <taxon>Metazoa</taxon>
        <taxon>Ecdysozoa</taxon>
        <taxon>Arthropoda</taxon>
        <taxon>Hexapoda</taxon>
        <taxon>Insecta</taxon>
        <taxon>Pterygota</taxon>
        <taxon>Neoptera</taxon>
        <taxon>Endopterygota</taxon>
        <taxon>Hymenoptera</taxon>
        <taxon>Apocrita</taxon>
        <taxon>Proctotrupomorpha</taxon>
        <taxon>Chalcidoidea</taxon>
        <taxon>Trichogrammatidae</taxon>
        <taxon>Trichogramma</taxon>
    </lineage>
</organism>
<dbReference type="Proteomes" id="UP001627154">
    <property type="component" value="Unassembled WGS sequence"/>
</dbReference>
<gene>
    <name evidence="2" type="ORF">TKK_010656</name>
</gene>
<dbReference type="InterPro" id="IPR025476">
    <property type="entry name" value="Helitron_helicase-like"/>
</dbReference>